<protein>
    <submittedName>
        <fullName evidence="1">Uncharacterized protein</fullName>
    </submittedName>
</protein>
<organism evidence="1 2">
    <name type="scientific">Melanomma pulvis-pyrius CBS 109.77</name>
    <dbReference type="NCBI Taxonomy" id="1314802"/>
    <lineage>
        <taxon>Eukaryota</taxon>
        <taxon>Fungi</taxon>
        <taxon>Dikarya</taxon>
        <taxon>Ascomycota</taxon>
        <taxon>Pezizomycotina</taxon>
        <taxon>Dothideomycetes</taxon>
        <taxon>Pleosporomycetidae</taxon>
        <taxon>Pleosporales</taxon>
        <taxon>Melanommataceae</taxon>
        <taxon>Melanomma</taxon>
    </lineage>
</organism>
<dbReference type="OrthoDB" id="4348902at2759"/>
<reference evidence="1" key="1">
    <citation type="journal article" date="2020" name="Stud. Mycol.">
        <title>101 Dothideomycetes genomes: a test case for predicting lifestyles and emergence of pathogens.</title>
        <authorList>
            <person name="Haridas S."/>
            <person name="Albert R."/>
            <person name="Binder M."/>
            <person name="Bloem J."/>
            <person name="Labutti K."/>
            <person name="Salamov A."/>
            <person name="Andreopoulos B."/>
            <person name="Baker S."/>
            <person name="Barry K."/>
            <person name="Bills G."/>
            <person name="Bluhm B."/>
            <person name="Cannon C."/>
            <person name="Castanera R."/>
            <person name="Culley D."/>
            <person name="Daum C."/>
            <person name="Ezra D."/>
            <person name="Gonzalez J."/>
            <person name="Henrissat B."/>
            <person name="Kuo A."/>
            <person name="Liang C."/>
            <person name="Lipzen A."/>
            <person name="Lutzoni F."/>
            <person name="Magnuson J."/>
            <person name="Mondo S."/>
            <person name="Nolan M."/>
            <person name="Ohm R."/>
            <person name="Pangilinan J."/>
            <person name="Park H.-J."/>
            <person name="Ramirez L."/>
            <person name="Alfaro M."/>
            <person name="Sun H."/>
            <person name="Tritt A."/>
            <person name="Yoshinaga Y."/>
            <person name="Zwiers L.-H."/>
            <person name="Turgeon B."/>
            <person name="Goodwin S."/>
            <person name="Spatafora J."/>
            <person name="Crous P."/>
            <person name="Grigoriev I."/>
        </authorList>
    </citation>
    <scope>NUCLEOTIDE SEQUENCE</scope>
    <source>
        <strain evidence="1">CBS 109.77</strain>
    </source>
</reference>
<dbReference type="Proteomes" id="UP000799757">
    <property type="component" value="Unassembled WGS sequence"/>
</dbReference>
<dbReference type="EMBL" id="MU001748">
    <property type="protein sequence ID" value="KAF2800420.1"/>
    <property type="molecule type" value="Genomic_DNA"/>
</dbReference>
<sequence>MSIQLPYTVQTYVGMVLRNGRPQDRCFPTKTPFLAPADRHSLPTINSFLNMVSYHPSDAIINTAVKYLRDQSASKHHSSGSYSNRKLTMFAANLGSCLADVSKDDLKKYVQSRTRFDLEQAAAIVVSAFMNDGRVDDAVRLVKELGTIMATSCMWVEPNVQLATSDGPFVFPASIARKLQQSAASWGMEIPLANSFEELLPLLMRVRRSKPNDRCLYIPQWLFEEAGIEAPENFREQFEHVDIAPVKAKEDDSIMLSRKHYRSIQRHLFRIYRFWKPDVRLRKRIKKLEDKVLFAGSWIQNRVFDLDDVALLAHYFFCFQRRLQRKVISRTRTKKASQWQWAAKILSL</sequence>
<gene>
    <name evidence="1" type="ORF">K505DRAFT_413026</name>
</gene>
<evidence type="ECO:0000313" key="1">
    <source>
        <dbReference type="EMBL" id="KAF2800420.1"/>
    </source>
</evidence>
<keyword evidence="2" id="KW-1185">Reference proteome</keyword>
<accession>A0A6A6XVF0</accession>
<evidence type="ECO:0000313" key="2">
    <source>
        <dbReference type="Proteomes" id="UP000799757"/>
    </source>
</evidence>
<dbReference type="AlphaFoldDB" id="A0A6A6XVF0"/>
<name>A0A6A6XVF0_9PLEO</name>
<proteinExistence type="predicted"/>